<evidence type="ECO:0000259" key="3">
    <source>
        <dbReference type="PROSITE" id="PS50238"/>
    </source>
</evidence>
<dbReference type="InterPro" id="IPR008936">
    <property type="entry name" value="Rho_GTPase_activation_prot"/>
</dbReference>
<gene>
    <name evidence="4" type="ORF">FBUS_11393</name>
</gene>
<feature type="domain" description="Rho-GAP" evidence="3">
    <location>
        <begin position="1"/>
        <end position="46"/>
    </location>
</feature>
<feature type="region of interest" description="Disordered" evidence="2">
    <location>
        <begin position="116"/>
        <end position="137"/>
    </location>
</feature>
<evidence type="ECO:0000313" key="4">
    <source>
        <dbReference type="EMBL" id="KAA0191064.1"/>
    </source>
</evidence>
<dbReference type="AlphaFoldDB" id="A0A8E0RWF1"/>
<accession>A0A8E0RWF1</accession>
<dbReference type="Proteomes" id="UP000728185">
    <property type="component" value="Unassembled WGS sequence"/>
</dbReference>
<dbReference type="EMBL" id="LUCM01006583">
    <property type="protein sequence ID" value="KAA0191064.1"/>
    <property type="molecule type" value="Genomic_DNA"/>
</dbReference>
<proteinExistence type="predicted"/>
<keyword evidence="5" id="KW-1185">Reference proteome</keyword>
<dbReference type="SUPFAM" id="SSF48350">
    <property type="entry name" value="GTPase activation domain, GAP"/>
    <property type="match status" value="1"/>
</dbReference>
<dbReference type="PROSITE" id="PS50238">
    <property type="entry name" value="RHOGAP"/>
    <property type="match status" value="1"/>
</dbReference>
<evidence type="ECO:0000256" key="1">
    <source>
        <dbReference type="ARBA" id="ARBA00023054"/>
    </source>
</evidence>
<organism evidence="4 5">
    <name type="scientific">Fasciolopsis buskii</name>
    <dbReference type="NCBI Taxonomy" id="27845"/>
    <lineage>
        <taxon>Eukaryota</taxon>
        <taxon>Metazoa</taxon>
        <taxon>Spiralia</taxon>
        <taxon>Lophotrochozoa</taxon>
        <taxon>Platyhelminthes</taxon>
        <taxon>Trematoda</taxon>
        <taxon>Digenea</taxon>
        <taxon>Plagiorchiida</taxon>
        <taxon>Echinostomata</taxon>
        <taxon>Echinostomatoidea</taxon>
        <taxon>Fasciolidae</taxon>
        <taxon>Fasciolopsis</taxon>
    </lineage>
</organism>
<feature type="compositionally biased region" description="Polar residues" evidence="2">
    <location>
        <begin position="122"/>
        <end position="137"/>
    </location>
</feature>
<comment type="caution">
    <text evidence="4">The sequence shown here is derived from an EMBL/GenBank/DDBJ whole genome shotgun (WGS) entry which is preliminary data.</text>
</comment>
<dbReference type="GO" id="GO:0007165">
    <property type="term" value="P:signal transduction"/>
    <property type="evidence" value="ECO:0007669"/>
    <property type="project" value="InterPro"/>
</dbReference>
<dbReference type="OrthoDB" id="5981864at2759"/>
<dbReference type="InterPro" id="IPR000198">
    <property type="entry name" value="RhoGAP_dom"/>
</dbReference>
<dbReference type="InterPro" id="IPR051627">
    <property type="entry name" value="SLIT-ROBO_RhoGAP"/>
</dbReference>
<dbReference type="PANTHER" id="PTHR14166">
    <property type="entry name" value="SLIT-ROBO RHO GTPASE ACTIVATING PROTEIN"/>
    <property type="match status" value="1"/>
</dbReference>
<evidence type="ECO:0000256" key="2">
    <source>
        <dbReference type="SAM" id="MobiDB-lite"/>
    </source>
</evidence>
<protein>
    <submittedName>
        <fullName evidence="4">Slit robo rho gtpase activating protein 1</fullName>
    </submittedName>
</protein>
<keyword evidence="1" id="KW-0175">Coiled coil</keyword>
<sequence>MMDAYNLAICFGPSLLPVPSDLNQVQYQANVIDLVKTFITHHAVIFDPMVPGPIYVKHAIPLVNSGHEPPSDSIRDATASVSSQSPVLGQLNTETLKLTCVNRMASEVAETAIRRHHAAGSTRLNTSQRDSNISVHTKSSSIGYVSSNIPPIKFLSNKSSNQ</sequence>
<evidence type="ECO:0000313" key="5">
    <source>
        <dbReference type="Proteomes" id="UP000728185"/>
    </source>
</evidence>
<dbReference type="Gene3D" id="1.10.555.10">
    <property type="entry name" value="Rho GTPase activation protein"/>
    <property type="match status" value="1"/>
</dbReference>
<name>A0A8E0RWF1_9TREM</name>
<reference evidence="4" key="1">
    <citation type="submission" date="2019-05" db="EMBL/GenBank/DDBJ databases">
        <title>Annotation for the trematode Fasciolopsis buski.</title>
        <authorList>
            <person name="Choi Y.-J."/>
        </authorList>
    </citation>
    <scope>NUCLEOTIDE SEQUENCE</scope>
    <source>
        <strain evidence="4">HT</strain>
        <tissue evidence="4">Whole worm</tissue>
    </source>
</reference>